<dbReference type="InterPro" id="IPR013783">
    <property type="entry name" value="Ig-like_fold"/>
</dbReference>
<dbReference type="GeneTree" id="ENSGT00940000160453"/>
<feature type="chain" id="PRO_5025665291" evidence="3">
    <location>
        <begin position="17"/>
        <end position="429"/>
    </location>
</feature>
<dbReference type="PANTHER" id="PTHR23411">
    <property type="entry name" value="TAPASIN"/>
    <property type="match status" value="1"/>
</dbReference>
<dbReference type="PROSITE" id="PS50835">
    <property type="entry name" value="IG_LIKE"/>
    <property type="match status" value="2"/>
</dbReference>
<dbReference type="InterPro" id="IPR003599">
    <property type="entry name" value="Ig_sub"/>
</dbReference>
<dbReference type="AlphaFoldDB" id="A0A667WY20"/>
<organism evidence="5 6">
    <name type="scientific">Myripristis murdjan</name>
    <name type="common">pinecone soldierfish</name>
    <dbReference type="NCBI Taxonomy" id="586833"/>
    <lineage>
        <taxon>Eukaryota</taxon>
        <taxon>Metazoa</taxon>
        <taxon>Chordata</taxon>
        <taxon>Craniata</taxon>
        <taxon>Vertebrata</taxon>
        <taxon>Euteleostomi</taxon>
        <taxon>Actinopterygii</taxon>
        <taxon>Neopterygii</taxon>
        <taxon>Teleostei</taxon>
        <taxon>Neoteleostei</taxon>
        <taxon>Acanthomorphata</taxon>
        <taxon>Holocentriformes</taxon>
        <taxon>Holocentridae</taxon>
        <taxon>Myripristis</taxon>
    </lineage>
</organism>
<evidence type="ECO:0000259" key="4">
    <source>
        <dbReference type="PROSITE" id="PS50835"/>
    </source>
</evidence>
<feature type="domain" description="Ig-like" evidence="4">
    <location>
        <begin position="300"/>
        <end position="399"/>
    </location>
</feature>
<dbReference type="InterPro" id="IPR007110">
    <property type="entry name" value="Ig-like_dom"/>
</dbReference>
<evidence type="ECO:0000313" key="5">
    <source>
        <dbReference type="Ensembl" id="ENSMMDP00005007612.1"/>
    </source>
</evidence>
<dbReference type="SMART" id="SM00409">
    <property type="entry name" value="IG"/>
    <property type="match status" value="2"/>
</dbReference>
<reference evidence="5" key="3">
    <citation type="submission" date="2025-09" db="UniProtKB">
        <authorList>
            <consortium name="Ensembl"/>
        </authorList>
    </citation>
    <scope>IDENTIFICATION</scope>
</reference>
<dbReference type="OrthoDB" id="9948439at2759"/>
<dbReference type="InterPro" id="IPR003597">
    <property type="entry name" value="Ig_C1-set"/>
</dbReference>
<dbReference type="InterPro" id="IPR050380">
    <property type="entry name" value="Immune_Resp_Modulators"/>
</dbReference>
<dbReference type="GO" id="GO:0019885">
    <property type="term" value="P:antigen processing and presentation of endogenous peptide antigen via MHC class I"/>
    <property type="evidence" value="ECO:0007669"/>
    <property type="project" value="InterPro"/>
</dbReference>
<feature type="signal peptide" evidence="3">
    <location>
        <begin position="1"/>
        <end position="16"/>
    </location>
</feature>
<dbReference type="SMART" id="SM00407">
    <property type="entry name" value="IGc1"/>
    <property type="match status" value="1"/>
</dbReference>
<dbReference type="Pfam" id="PF07686">
    <property type="entry name" value="V-set"/>
    <property type="match status" value="1"/>
</dbReference>
<evidence type="ECO:0000256" key="3">
    <source>
        <dbReference type="SAM" id="SignalP"/>
    </source>
</evidence>
<dbReference type="Ensembl" id="ENSMMDT00005007832.1">
    <property type="protein sequence ID" value="ENSMMDP00005007612.1"/>
    <property type="gene ID" value="ENSMMDG00005004146.1"/>
</dbReference>
<dbReference type="CTD" id="55080"/>
<keyword evidence="2" id="KW-0812">Transmembrane</keyword>
<dbReference type="GeneID" id="115374240"/>
<sequence length="429" mass="46713">MIEVLLLGYLMAHVYAEGGADVVLSCSLVEEGVGGVSLFTRTPATLVLRDVAVPSDELSDTLTPFIPPTTPDPDLILFEAKASSTEIPNGEVLLHADCDEKEVMCEISRYFPHGSQDSKEPAYFFVSLSIEGDGLGASLVLQTLMVESDQTKGAPLIQNKLGLPLSQSGSLLTEVVFLVFSHAKAISAPLKGDVLLNCGFRQQEMPPTQEVTVEWRLQHRGTGRKVLDMRSRPTDAEEHSVVNAERKGSSVDAGLLVGEGNASMTLTKLKVSDEGTYICTVGVGLFHAQQVIQLHIIQPPRVSLSEEKLVYKAESPQTLSCLCSHYYPLDVQMEWLSLFPTDTEPTVLPHQGSLSSHRQHGDGTFSLSSHLTLPSSVSPGSTIICRVSHPTLDTAVSISLVVEEPETDSYWLFLGFLVVTVLFFYQVMR</sequence>
<keyword evidence="1" id="KW-0393">Immunoglobulin domain</keyword>
<dbReference type="Gene3D" id="2.60.40.10">
    <property type="entry name" value="Immunoglobulins"/>
    <property type="match status" value="3"/>
</dbReference>
<reference evidence="5" key="1">
    <citation type="submission" date="2019-06" db="EMBL/GenBank/DDBJ databases">
        <authorList>
            <consortium name="Wellcome Sanger Institute Data Sharing"/>
        </authorList>
    </citation>
    <scope>NUCLEOTIDE SEQUENCE [LARGE SCALE GENOMIC DNA]</scope>
</reference>
<evidence type="ECO:0000256" key="2">
    <source>
        <dbReference type="SAM" id="Phobius"/>
    </source>
</evidence>
<dbReference type="InterPro" id="IPR008056">
    <property type="entry name" value="Tapasin"/>
</dbReference>
<dbReference type="Proteomes" id="UP000472263">
    <property type="component" value="Chromosome 16"/>
</dbReference>
<dbReference type="CDD" id="cd05771">
    <property type="entry name" value="IgC1_Tapasin_R"/>
    <property type="match status" value="1"/>
</dbReference>
<reference evidence="5" key="2">
    <citation type="submission" date="2025-08" db="UniProtKB">
        <authorList>
            <consortium name="Ensembl"/>
        </authorList>
    </citation>
    <scope>IDENTIFICATION</scope>
</reference>
<dbReference type="PRINTS" id="PR01669">
    <property type="entry name" value="TAPASIN"/>
</dbReference>
<dbReference type="SUPFAM" id="SSF48726">
    <property type="entry name" value="Immunoglobulin"/>
    <property type="match status" value="2"/>
</dbReference>
<evidence type="ECO:0000256" key="1">
    <source>
        <dbReference type="ARBA" id="ARBA00023319"/>
    </source>
</evidence>
<proteinExistence type="predicted"/>
<dbReference type="InParanoid" id="A0A667WY20"/>
<dbReference type="RefSeq" id="XP_029928931.1">
    <property type="nucleotide sequence ID" value="XM_030073071.1"/>
</dbReference>
<name>A0A667WY20_9TELE</name>
<gene>
    <name evidence="5" type="primary">tapbpl</name>
</gene>
<keyword evidence="6" id="KW-1185">Reference proteome</keyword>
<keyword evidence="3" id="KW-0732">Signal</keyword>
<accession>A0A667WY20</accession>
<keyword evidence="2" id="KW-1133">Transmembrane helix</keyword>
<dbReference type="InterPro" id="IPR013106">
    <property type="entry name" value="Ig_V-set"/>
</dbReference>
<keyword evidence="2" id="KW-0472">Membrane</keyword>
<evidence type="ECO:0000313" key="6">
    <source>
        <dbReference type="Proteomes" id="UP000472263"/>
    </source>
</evidence>
<protein>
    <submittedName>
        <fullName evidence="5">TAP binding protein like</fullName>
    </submittedName>
</protein>
<dbReference type="InterPro" id="IPR036179">
    <property type="entry name" value="Ig-like_dom_sf"/>
</dbReference>
<feature type="domain" description="Ig-like" evidence="4">
    <location>
        <begin position="196"/>
        <end position="281"/>
    </location>
</feature>
<feature type="transmembrane region" description="Helical" evidence="2">
    <location>
        <begin position="410"/>
        <end position="428"/>
    </location>
</feature>
<dbReference type="GO" id="GO:0016020">
    <property type="term" value="C:membrane"/>
    <property type="evidence" value="ECO:0007669"/>
    <property type="project" value="InterPro"/>
</dbReference>
<dbReference type="Pfam" id="PF07654">
    <property type="entry name" value="C1-set"/>
    <property type="match status" value="1"/>
</dbReference>